<evidence type="ECO:0000313" key="3">
    <source>
        <dbReference type="EMBL" id="MBP2409802.1"/>
    </source>
</evidence>
<evidence type="ECO:0000256" key="1">
    <source>
        <dbReference type="SAM" id="MobiDB-lite"/>
    </source>
</evidence>
<keyword evidence="3" id="KW-0378">Hydrolase</keyword>
<dbReference type="Proteomes" id="UP000698222">
    <property type="component" value="Unassembled WGS sequence"/>
</dbReference>
<reference evidence="3 4" key="1">
    <citation type="submission" date="2021-03" db="EMBL/GenBank/DDBJ databases">
        <title>Sequencing the genomes of 1000 actinobacteria strains.</title>
        <authorList>
            <person name="Klenk H.-P."/>
        </authorList>
    </citation>
    <scope>NUCLEOTIDE SEQUENCE [LARGE SCALE GENOMIC DNA]</scope>
    <source>
        <strain evidence="3 4">DSM 14564</strain>
    </source>
</reference>
<dbReference type="GO" id="GO:0047739">
    <property type="term" value="F:cephalosporin-C deacetylase activity"/>
    <property type="evidence" value="ECO:0007669"/>
    <property type="project" value="UniProtKB-EC"/>
</dbReference>
<dbReference type="PANTHER" id="PTHR40111">
    <property type="entry name" value="CEPHALOSPORIN-C DEACETYLASE"/>
    <property type="match status" value="1"/>
</dbReference>
<dbReference type="EMBL" id="JAGIOC010000001">
    <property type="protein sequence ID" value="MBP2409802.1"/>
    <property type="molecule type" value="Genomic_DNA"/>
</dbReference>
<evidence type="ECO:0000259" key="2">
    <source>
        <dbReference type="Pfam" id="PF05448"/>
    </source>
</evidence>
<name>A0ABS4YLX6_9MICO</name>
<dbReference type="Gene3D" id="3.40.50.1820">
    <property type="entry name" value="alpha/beta hydrolase"/>
    <property type="match status" value="1"/>
</dbReference>
<dbReference type="SUPFAM" id="SSF53474">
    <property type="entry name" value="alpha/beta-Hydrolases"/>
    <property type="match status" value="1"/>
</dbReference>
<protein>
    <submittedName>
        <fullName evidence="3">Cephalosporin-C deacetylase</fullName>
        <ecNumber evidence="3">3.1.1.41</ecNumber>
    </submittedName>
</protein>
<comment type="caution">
    <text evidence="3">The sequence shown here is derived from an EMBL/GenBank/DDBJ whole genome shotgun (WGS) entry which is preliminary data.</text>
</comment>
<dbReference type="InterPro" id="IPR008391">
    <property type="entry name" value="AXE1_dom"/>
</dbReference>
<dbReference type="InterPro" id="IPR029058">
    <property type="entry name" value="AB_hydrolase_fold"/>
</dbReference>
<feature type="compositionally biased region" description="Low complexity" evidence="1">
    <location>
        <begin position="149"/>
        <end position="159"/>
    </location>
</feature>
<dbReference type="EC" id="3.1.1.41" evidence="3"/>
<dbReference type="Pfam" id="PF05448">
    <property type="entry name" value="AXE1"/>
    <property type="match status" value="1"/>
</dbReference>
<evidence type="ECO:0000313" key="4">
    <source>
        <dbReference type="Proteomes" id="UP000698222"/>
    </source>
</evidence>
<organism evidence="3 4">
    <name type="scientific">Brachybacterium fresconis</name>
    <dbReference type="NCBI Taxonomy" id="173363"/>
    <lineage>
        <taxon>Bacteria</taxon>
        <taxon>Bacillati</taxon>
        <taxon>Actinomycetota</taxon>
        <taxon>Actinomycetes</taxon>
        <taxon>Micrococcales</taxon>
        <taxon>Dermabacteraceae</taxon>
        <taxon>Brachybacterium</taxon>
    </lineage>
</organism>
<gene>
    <name evidence="3" type="ORF">JOF44_002705</name>
</gene>
<dbReference type="InterPro" id="IPR039069">
    <property type="entry name" value="CE7"/>
</dbReference>
<keyword evidence="4" id="KW-1185">Reference proteome</keyword>
<proteinExistence type="predicted"/>
<accession>A0ABS4YLX6</accession>
<feature type="region of interest" description="Disordered" evidence="1">
    <location>
        <begin position="134"/>
        <end position="164"/>
    </location>
</feature>
<sequence>MASDPPGVAGTPRRGGTVALFDLPLEALREYRPVLDEPDDLEDFWAGTLSRARTHDPLLEVTAESNGLSLIETFDVTFAGHDGAPIHAWYNRPADAGPDRPVVVEYIGYGGGRGEPLERLSWAAAGYGHLLMDTRGQGSSASPGHTADPAGSGPAAPGSLTRGIDSPETSYITRLMTDAARAVDAARALPGADGRVAVAGASQGGGLALAAAGLVPDVDAVISNVPFLTHMRRAVDLVDTDPYQEIVRYLAIHRDAAEQVLRTLSYVDALHLGRRATAPALFSVGLRDMICPPSAVFAAHNLYGSAGPTAPEREIIVYPFNHHEGGGSLQQRRQLDWLHERL</sequence>
<feature type="domain" description="Acetyl xylan esterase" evidence="2">
    <location>
        <begin position="19"/>
        <end position="340"/>
    </location>
</feature>
<dbReference type="PANTHER" id="PTHR40111:SF1">
    <property type="entry name" value="CEPHALOSPORIN-C DEACETYLASE"/>
    <property type="match status" value="1"/>
</dbReference>